<dbReference type="PROSITE" id="PS50943">
    <property type="entry name" value="HTH_CROC1"/>
    <property type="match status" value="1"/>
</dbReference>
<dbReference type="AlphaFoldDB" id="A0AAT9GW27"/>
<dbReference type="InterPro" id="IPR001387">
    <property type="entry name" value="Cro/C1-type_HTH"/>
</dbReference>
<sequence>MIGENVRKIRVIKGYSQQYMADLLEISQAAYSDMETGKTKVSLDKLQKISLVLNLEMSYVVNFHENELFSSTQVTLMKSEEELNNFKTHFDKERALYKEQINALKDEVAYLRNKLDEKDKE</sequence>
<evidence type="ECO:0000259" key="3">
    <source>
        <dbReference type="PROSITE" id="PS50943"/>
    </source>
</evidence>
<dbReference type="Pfam" id="PF01381">
    <property type="entry name" value="HTH_3"/>
    <property type="match status" value="1"/>
</dbReference>
<dbReference type="EMBL" id="AP031573">
    <property type="protein sequence ID" value="BFM41441.1"/>
    <property type="molecule type" value="Genomic_DNA"/>
</dbReference>
<dbReference type="InterPro" id="IPR010982">
    <property type="entry name" value="Lambda_DNA-bd_dom_sf"/>
</dbReference>
<dbReference type="CDD" id="cd00093">
    <property type="entry name" value="HTH_XRE"/>
    <property type="match status" value="1"/>
</dbReference>
<evidence type="ECO:0000256" key="2">
    <source>
        <dbReference type="SAM" id="Coils"/>
    </source>
</evidence>
<proteinExistence type="predicted"/>
<dbReference type="Gene3D" id="1.10.260.40">
    <property type="entry name" value="lambda repressor-like DNA-binding domains"/>
    <property type="match status" value="1"/>
</dbReference>
<organism evidence="4">
    <name type="scientific">Flavobacterium sp. CFS9</name>
    <dbReference type="NCBI Taxonomy" id="3143118"/>
    <lineage>
        <taxon>Bacteria</taxon>
        <taxon>Pseudomonadati</taxon>
        <taxon>Bacteroidota</taxon>
        <taxon>Flavobacteriia</taxon>
        <taxon>Flavobacteriales</taxon>
        <taxon>Flavobacteriaceae</taxon>
        <taxon>Flavobacterium</taxon>
    </lineage>
</organism>
<dbReference type="PANTHER" id="PTHR46558">
    <property type="entry name" value="TRACRIPTIONAL REGULATORY PROTEIN-RELATED-RELATED"/>
    <property type="match status" value="1"/>
</dbReference>
<dbReference type="GO" id="GO:0003677">
    <property type="term" value="F:DNA binding"/>
    <property type="evidence" value="ECO:0007669"/>
    <property type="project" value="UniProtKB-KW"/>
</dbReference>
<accession>A0AAT9GW27</accession>
<keyword evidence="1" id="KW-0238">DNA-binding</keyword>
<dbReference type="SMART" id="SM00530">
    <property type="entry name" value="HTH_XRE"/>
    <property type="match status" value="1"/>
</dbReference>
<dbReference type="SUPFAM" id="SSF47413">
    <property type="entry name" value="lambda repressor-like DNA-binding domains"/>
    <property type="match status" value="1"/>
</dbReference>
<dbReference type="RefSeq" id="WP_369616716.1">
    <property type="nucleotide sequence ID" value="NZ_AP031573.1"/>
</dbReference>
<keyword evidence="2" id="KW-0175">Coiled coil</keyword>
<dbReference type="PANTHER" id="PTHR46558:SF14">
    <property type="entry name" value="HTH-TYPE TRANSCRIPTIONAL REGULATOR ANSR"/>
    <property type="match status" value="1"/>
</dbReference>
<feature type="domain" description="HTH cro/C1-type" evidence="3">
    <location>
        <begin position="6"/>
        <end position="60"/>
    </location>
</feature>
<protein>
    <recommendedName>
        <fullName evidence="3">HTH cro/C1-type domain-containing protein</fullName>
    </recommendedName>
</protein>
<evidence type="ECO:0000313" key="4">
    <source>
        <dbReference type="EMBL" id="BFM41441.1"/>
    </source>
</evidence>
<evidence type="ECO:0000256" key="1">
    <source>
        <dbReference type="ARBA" id="ARBA00023125"/>
    </source>
</evidence>
<feature type="coiled-coil region" evidence="2">
    <location>
        <begin position="94"/>
        <end position="121"/>
    </location>
</feature>
<name>A0AAT9GW27_9FLAO</name>
<gene>
    <name evidence="4" type="ORF">CFS9_00820</name>
</gene>
<reference evidence="4" key="1">
    <citation type="submission" date="2024-05" db="EMBL/GenBank/DDBJ databases">
        <title>Whole-Genome Sequence of CFS9, a Potential Fish Probiotic Isolated from the Body Surface of Silurus asotus.</title>
        <authorList>
            <person name="Kojima M."/>
            <person name="Tobioka K."/>
            <person name="Yokota K."/>
            <person name="Nakatani H."/>
            <person name="Hori K."/>
            <person name="Tamaru Y."/>
            <person name="Okazaki F."/>
        </authorList>
    </citation>
    <scope>NUCLEOTIDE SEQUENCE</scope>
    <source>
        <strain evidence="4">CFS9</strain>
    </source>
</reference>